<evidence type="ECO:0000313" key="4">
    <source>
        <dbReference type="Proteomes" id="UP001285263"/>
    </source>
</evidence>
<dbReference type="EMBL" id="JAXCLA010000002">
    <property type="protein sequence ID" value="MDY0743815.1"/>
    <property type="molecule type" value="Genomic_DNA"/>
</dbReference>
<keyword evidence="4" id="KW-1185">Reference proteome</keyword>
<keyword evidence="2" id="KW-0564">Palmitate</keyword>
<evidence type="ECO:0000313" key="3">
    <source>
        <dbReference type="EMBL" id="MDY0743815.1"/>
    </source>
</evidence>
<dbReference type="SUPFAM" id="SSF56954">
    <property type="entry name" value="Outer membrane efflux proteins (OEP)"/>
    <property type="match status" value="1"/>
</dbReference>
<dbReference type="InterPro" id="IPR003423">
    <property type="entry name" value="OMP_efflux"/>
</dbReference>
<accession>A0ABU5DC32</accession>
<dbReference type="Proteomes" id="UP001285263">
    <property type="component" value="Unassembled WGS sequence"/>
</dbReference>
<gene>
    <name evidence="3" type="ORF">SNE35_04835</name>
</gene>
<dbReference type="Gene3D" id="2.20.200.10">
    <property type="entry name" value="Outer membrane efflux proteins (OEP)"/>
    <property type="match status" value="1"/>
</dbReference>
<feature type="signal peptide" evidence="2">
    <location>
        <begin position="1"/>
        <end position="19"/>
    </location>
</feature>
<protein>
    <submittedName>
        <fullName evidence="3">Efflux transporter outer membrane subunit</fullName>
    </submittedName>
</protein>
<dbReference type="NCBIfam" id="TIGR01845">
    <property type="entry name" value="outer_NodT"/>
    <property type="match status" value="1"/>
</dbReference>
<dbReference type="RefSeq" id="WP_320421731.1">
    <property type="nucleotide sequence ID" value="NZ_JAXCLA010000002.1"/>
</dbReference>
<name>A0ABU5DC32_9BURK</name>
<dbReference type="PROSITE" id="PS51257">
    <property type="entry name" value="PROKAR_LIPOPROTEIN"/>
    <property type="match status" value="1"/>
</dbReference>
<comment type="similarity">
    <text evidence="1 2">Belongs to the outer membrane factor (OMF) (TC 1.B.17) family.</text>
</comment>
<organism evidence="3 4">
    <name type="scientific">Roseateles agri</name>
    <dbReference type="NCBI Taxonomy" id="3098619"/>
    <lineage>
        <taxon>Bacteria</taxon>
        <taxon>Pseudomonadati</taxon>
        <taxon>Pseudomonadota</taxon>
        <taxon>Betaproteobacteria</taxon>
        <taxon>Burkholderiales</taxon>
        <taxon>Sphaerotilaceae</taxon>
        <taxon>Roseateles</taxon>
    </lineage>
</organism>
<dbReference type="PANTHER" id="PTHR30203:SF21">
    <property type="entry name" value="OUTER MEMBRANE COMPONENT OF MULTIDRUG EFFLUX PUMP-RELATED"/>
    <property type="match status" value="1"/>
</dbReference>
<dbReference type="Gene3D" id="1.20.1600.10">
    <property type="entry name" value="Outer membrane efflux proteins (OEP)"/>
    <property type="match status" value="1"/>
</dbReference>
<evidence type="ECO:0000256" key="2">
    <source>
        <dbReference type="RuleBase" id="RU362097"/>
    </source>
</evidence>
<feature type="chain" id="PRO_5044965017" evidence="2">
    <location>
        <begin position="20"/>
        <end position="475"/>
    </location>
</feature>
<sequence>MKPAVLRPLLLAVAAALVAGCTTVGPNYQVPADAAVKRPAAQASFQQAQAGTVSLDPLPPQWWRLYRSAELDALVAQALQANTSLRAAEAHLRRAAALVTQVDAERNVHVGTVAAVKRARESGEAYLLSEQLPVANEGELALHASYQLDLWGQLKRGEEAAEANLQAVEAAQDVARVSVVAQTVQAYLQVCHAQTEKAVAERSLLLAQRTLTLARRMDDAGRGDDSSVLRAEGLLEAQRAGLPRFDAEREAGFYRLAALLGRTPQELDPASVRCAVLPELIAPLPVGDGTALLKRRPDVRQAERQAAVASARIGVATASLYPSISIGASAGLVGIAEHLGQPATQTFGIGPLLSWTIPDQGAKARVKMAEADSQAALAQFDGVVLQALAETETALSRYRRDLERRDAQRIARDKAAELAAEQKRYFEAGRRPYASSLDAQRTLIGADVTLASTDAELAQDQVRLFLALGGGWEQQ</sequence>
<keyword evidence="2" id="KW-0472">Membrane</keyword>
<comment type="caution">
    <text evidence="3">The sequence shown here is derived from an EMBL/GenBank/DDBJ whole genome shotgun (WGS) entry which is preliminary data.</text>
</comment>
<reference evidence="3 4" key="1">
    <citation type="submission" date="2023-11" db="EMBL/GenBank/DDBJ databases">
        <title>Paucibacter sp. nov., isolated from fresh soil in Korea.</title>
        <authorList>
            <person name="Le N.T.T."/>
        </authorList>
    </citation>
    <scope>NUCLEOTIDE SEQUENCE [LARGE SCALE GENOMIC DNA]</scope>
    <source>
        <strain evidence="3 4">R3-3</strain>
    </source>
</reference>
<evidence type="ECO:0000256" key="1">
    <source>
        <dbReference type="ARBA" id="ARBA00007613"/>
    </source>
</evidence>
<comment type="subcellular location">
    <subcellularLocation>
        <location evidence="2">Cell membrane</location>
        <topology evidence="2">Lipid-anchor</topology>
    </subcellularLocation>
</comment>
<keyword evidence="2" id="KW-0812">Transmembrane</keyword>
<dbReference type="InterPro" id="IPR010131">
    <property type="entry name" value="MdtP/NodT-like"/>
</dbReference>
<dbReference type="Pfam" id="PF02321">
    <property type="entry name" value="OEP"/>
    <property type="match status" value="2"/>
</dbReference>
<dbReference type="PANTHER" id="PTHR30203">
    <property type="entry name" value="OUTER MEMBRANE CATION EFFLUX PROTEIN"/>
    <property type="match status" value="1"/>
</dbReference>
<keyword evidence="2" id="KW-1134">Transmembrane beta strand</keyword>
<keyword evidence="2" id="KW-0732">Signal</keyword>
<keyword evidence="2" id="KW-0449">Lipoprotein</keyword>
<proteinExistence type="inferred from homology"/>